<sequence>MADENSIVVILNDRSNELIVEVSNQICAHYLNIDIPTSMEYLQRIELKKKVANCFFIFRSALIWSRQETWKCTNSGCLLHMLLDRSGCSKLASKIWDQVKLNIEVQKPFKDLYNELVAIKNQLNVTDQLENQQILIEGYFSFNQNGLNTVDQGALTFQQLPVDTTWQNLQNTEYSVNMAPTLISNYNLHDFMMNKS</sequence>
<gene>
    <name evidence="1" type="ORF">AGERDE_LOCUS6715</name>
</gene>
<dbReference type="EMBL" id="CAJVPL010001091">
    <property type="protein sequence ID" value="CAG8552026.1"/>
    <property type="molecule type" value="Genomic_DNA"/>
</dbReference>
<evidence type="ECO:0000313" key="1">
    <source>
        <dbReference type="EMBL" id="CAG8552026.1"/>
    </source>
</evidence>
<dbReference type="AlphaFoldDB" id="A0A9N9B3M5"/>
<dbReference type="OrthoDB" id="10467424at2759"/>
<dbReference type="Proteomes" id="UP000789831">
    <property type="component" value="Unassembled WGS sequence"/>
</dbReference>
<keyword evidence="2" id="KW-1185">Reference proteome</keyword>
<evidence type="ECO:0000313" key="2">
    <source>
        <dbReference type="Proteomes" id="UP000789831"/>
    </source>
</evidence>
<proteinExistence type="predicted"/>
<accession>A0A9N9B3M5</accession>
<name>A0A9N9B3M5_9GLOM</name>
<organism evidence="1 2">
    <name type="scientific">Ambispora gerdemannii</name>
    <dbReference type="NCBI Taxonomy" id="144530"/>
    <lineage>
        <taxon>Eukaryota</taxon>
        <taxon>Fungi</taxon>
        <taxon>Fungi incertae sedis</taxon>
        <taxon>Mucoromycota</taxon>
        <taxon>Glomeromycotina</taxon>
        <taxon>Glomeromycetes</taxon>
        <taxon>Archaeosporales</taxon>
        <taxon>Ambisporaceae</taxon>
        <taxon>Ambispora</taxon>
    </lineage>
</organism>
<comment type="caution">
    <text evidence="1">The sequence shown here is derived from an EMBL/GenBank/DDBJ whole genome shotgun (WGS) entry which is preliminary data.</text>
</comment>
<protein>
    <submittedName>
        <fullName evidence="1">5044_t:CDS:1</fullName>
    </submittedName>
</protein>
<reference evidence="1" key="1">
    <citation type="submission" date="2021-06" db="EMBL/GenBank/DDBJ databases">
        <authorList>
            <person name="Kallberg Y."/>
            <person name="Tangrot J."/>
            <person name="Rosling A."/>
        </authorList>
    </citation>
    <scope>NUCLEOTIDE SEQUENCE</scope>
    <source>
        <strain evidence="1">MT106</strain>
    </source>
</reference>